<dbReference type="RefSeq" id="WP_277359886.1">
    <property type="nucleotide sequence ID" value="NZ_JAROKN010000101.1"/>
</dbReference>
<keyword evidence="2" id="KW-1185">Reference proteome</keyword>
<organism evidence="1 2">
    <name type="scientific">Arthrobacter vasquezii</name>
    <dbReference type="NCBI Taxonomy" id="2977629"/>
    <lineage>
        <taxon>Bacteria</taxon>
        <taxon>Bacillati</taxon>
        <taxon>Actinomycetota</taxon>
        <taxon>Actinomycetes</taxon>
        <taxon>Micrococcales</taxon>
        <taxon>Micrococcaceae</taxon>
        <taxon>Arthrobacter</taxon>
    </lineage>
</organism>
<comment type="caution">
    <text evidence="1">The sequence shown here is derived from an EMBL/GenBank/DDBJ whole genome shotgun (WGS) entry which is preliminary data.</text>
</comment>
<dbReference type="Pfam" id="PF04978">
    <property type="entry name" value="MST"/>
    <property type="match status" value="1"/>
</dbReference>
<evidence type="ECO:0000313" key="1">
    <source>
        <dbReference type="EMBL" id="MDF9279588.1"/>
    </source>
</evidence>
<dbReference type="Proteomes" id="UP001220456">
    <property type="component" value="Unassembled WGS sequence"/>
</dbReference>
<reference evidence="1 2" key="1">
    <citation type="journal article" date="2023" name="Int. J. Syst. Evol. Microbiol.">
        <title>Arthrobacter vasquezii sp. nov., isolated from a soil sample from Union Glacier, Antarctica.</title>
        <authorList>
            <person name="Valenzuela-Ibaceta F."/>
            <person name="Carrasco V."/>
            <person name="Lagos-Moraga S."/>
            <person name="Dietz-Vargas C."/>
            <person name="Navarro C.A."/>
            <person name="Perez-Donoso J.M."/>
        </authorList>
    </citation>
    <scope>NUCLEOTIDE SEQUENCE [LARGE SCALE GENOMIC DNA]</scope>
    <source>
        <strain evidence="1 2">EH-1B-1</strain>
    </source>
</reference>
<protein>
    <submittedName>
        <fullName evidence="1">DUF664 domain-containing protein</fullName>
    </submittedName>
</protein>
<proteinExistence type="predicted"/>
<dbReference type="InterPro" id="IPR007061">
    <property type="entry name" value="MST-like"/>
</dbReference>
<name>A0ABT6CZP7_9MICC</name>
<dbReference type="InterPro" id="IPR034660">
    <property type="entry name" value="DinB/YfiT-like"/>
</dbReference>
<dbReference type="SUPFAM" id="SSF109854">
    <property type="entry name" value="DinB/YfiT-like putative metalloenzymes"/>
    <property type="match status" value="1"/>
</dbReference>
<evidence type="ECO:0000313" key="2">
    <source>
        <dbReference type="Proteomes" id="UP001220456"/>
    </source>
</evidence>
<dbReference type="NCBIfam" id="NF047843">
    <property type="entry name" value="MST_Rv0443"/>
    <property type="match status" value="1"/>
</dbReference>
<dbReference type="EMBL" id="JAROKN010000101">
    <property type="protein sequence ID" value="MDF9279588.1"/>
    <property type="molecule type" value="Genomic_DNA"/>
</dbReference>
<dbReference type="Gene3D" id="1.20.120.450">
    <property type="entry name" value="dinb family like domain"/>
    <property type="match status" value="1"/>
</dbReference>
<accession>A0ABT6CZP7</accession>
<sequence length="178" mass="19466">MSGSDVLGEAFGRIPDAVSRAVDGLDAGQLAYRPTLGDSSGSPGNSVAWLIWHLTRVQDNHLADAADRDELWLADGWAEKFGLNLPREDTGYGHTSDDVDKVRVDSAELLVEYHRAVHVRSMKFVEGLSETDLDRIIDTSWDPPVTLRVRLVSVIEDCLQHAGQAAFLRGLLAQTGQS</sequence>
<gene>
    <name evidence="1" type="ORF">P4U43_17540</name>
</gene>